<dbReference type="PANTHER" id="PTHR30204">
    <property type="entry name" value="REDOX-CYCLING DRUG-SENSING TRANSCRIPTIONAL ACTIVATOR SOXR"/>
    <property type="match status" value="1"/>
</dbReference>
<evidence type="ECO:0000256" key="1">
    <source>
        <dbReference type="ARBA" id="ARBA00023125"/>
    </source>
</evidence>
<protein>
    <submittedName>
        <fullName evidence="3">MerR family transcriptional regulator</fullName>
    </submittedName>
</protein>
<name>A0ABU8LBL5_9MICO</name>
<organism evidence="3 4">
    <name type="scientific">Microbacterium bandirmense</name>
    <dbReference type="NCBI Taxonomy" id="3122050"/>
    <lineage>
        <taxon>Bacteria</taxon>
        <taxon>Bacillati</taxon>
        <taxon>Actinomycetota</taxon>
        <taxon>Actinomycetes</taxon>
        <taxon>Micrococcales</taxon>
        <taxon>Microbacteriaceae</taxon>
        <taxon>Microbacterium</taxon>
    </lineage>
</organism>
<comment type="caution">
    <text evidence="3">The sequence shown here is derived from an EMBL/GenBank/DDBJ whole genome shotgun (WGS) entry which is preliminary data.</text>
</comment>
<dbReference type="PANTHER" id="PTHR30204:SF97">
    <property type="entry name" value="MERR FAMILY REGULATORY PROTEIN"/>
    <property type="match status" value="1"/>
</dbReference>
<dbReference type="Proteomes" id="UP001371224">
    <property type="component" value="Unassembled WGS sequence"/>
</dbReference>
<dbReference type="PROSITE" id="PS50937">
    <property type="entry name" value="HTH_MERR_2"/>
    <property type="match status" value="1"/>
</dbReference>
<evidence type="ECO:0000313" key="3">
    <source>
        <dbReference type="EMBL" id="MEJ1088083.1"/>
    </source>
</evidence>
<dbReference type="SUPFAM" id="SSF46955">
    <property type="entry name" value="Putative DNA-binding domain"/>
    <property type="match status" value="1"/>
</dbReference>
<dbReference type="InterPro" id="IPR009061">
    <property type="entry name" value="DNA-bd_dom_put_sf"/>
</dbReference>
<keyword evidence="1" id="KW-0238">DNA-binding</keyword>
<dbReference type="InterPro" id="IPR000551">
    <property type="entry name" value="MerR-type_HTH_dom"/>
</dbReference>
<keyword evidence="4" id="KW-1185">Reference proteome</keyword>
<evidence type="ECO:0000313" key="4">
    <source>
        <dbReference type="Proteomes" id="UP001371224"/>
    </source>
</evidence>
<feature type="domain" description="HTH merR-type" evidence="2">
    <location>
        <begin position="21"/>
        <end position="89"/>
    </location>
</feature>
<reference evidence="3 4" key="1">
    <citation type="submission" date="2024-02" db="EMBL/GenBank/DDBJ databases">
        <authorList>
            <person name="Saticioglu I.B."/>
        </authorList>
    </citation>
    <scope>NUCLEOTIDE SEQUENCE [LARGE SCALE GENOMIC DNA]</scope>
    <source>
        <strain evidence="3 4">Mu-80</strain>
    </source>
</reference>
<dbReference type="EMBL" id="JBBDGM010000005">
    <property type="protein sequence ID" value="MEJ1088083.1"/>
    <property type="molecule type" value="Genomic_DNA"/>
</dbReference>
<evidence type="ECO:0000259" key="2">
    <source>
        <dbReference type="PROSITE" id="PS50937"/>
    </source>
</evidence>
<sequence length="364" mass="39359">MSRRDDLDAPLRFPTEETRQTIGAFARVVGLSASALRQYGDSGLLVPARIEERTGYRYYSPDQQQRAIWIRRLRDAGLGLSRVRTILDGDVDEAEALLDEWLSDAEERRSSAAELVADLKQSLRARAEANPVHRTTARFDGAVLADAIEQVSEASAAGEPGFGGVLLELGPGAAAVVATDRHLLMARLAVASDVDGPRARVHVDDDDLPGWLRARGRVELVVETPTGRDGTTAMRASFRDGAGERMLTCLPDPFPSVREMLRVESDATRCVFGRTDAQRVARGVDGVVLRVRAGRAALRSDAGRAEGPAQGGPVDVTLSTALLRRIVDATVGPWLTCDVLGSRDSVSWRAPSQPDFVALMMPRA</sequence>
<proteinExistence type="predicted"/>
<gene>
    <name evidence="3" type="ORF">WDU99_07120</name>
</gene>
<dbReference type="InterPro" id="IPR047057">
    <property type="entry name" value="MerR_fam"/>
</dbReference>
<dbReference type="Gene3D" id="1.10.1660.10">
    <property type="match status" value="1"/>
</dbReference>
<dbReference type="SMART" id="SM00422">
    <property type="entry name" value="HTH_MERR"/>
    <property type="match status" value="1"/>
</dbReference>
<dbReference type="RefSeq" id="WP_337331752.1">
    <property type="nucleotide sequence ID" value="NZ_JBBDGM010000005.1"/>
</dbReference>
<accession>A0ABU8LBL5</accession>
<dbReference type="Pfam" id="PF13411">
    <property type="entry name" value="MerR_1"/>
    <property type="match status" value="1"/>
</dbReference>